<keyword evidence="4" id="KW-1185">Reference proteome</keyword>
<dbReference type="STRING" id="4155.A0A022RD67"/>
<dbReference type="Proteomes" id="UP000030748">
    <property type="component" value="Unassembled WGS sequence"/>
</dbReference>
<dbReference type="AlphaFoldDB" id="A0A022RD67"/>
<dbReference type="InterPro" id="IPR008889">
    <property type="entry name" value="VQ"/>
</dbReference>
<dbReference type="EMBL" id="KI630491">
    <property type="protein sequence ID" value="EYU38292.1"/>
    <property type="molecule type" value="Genomic_DNA"/>
</dbReference>
<dbReference type="PANTHER" id="PTHR33624:SF31">
    <property type="entry name" value="SIGMA FACTOR BINDING PROTEIN 1, CHLOROPLASTIC-LIKE"/>
    <property type="match status" value="1"/>
</dbReference>
<evidence type="ECO:0000313" key="3">
    <source>
        <dbReference type="EMBL" id="EYU38292.1"/>
    </source>
</evidence>
<name>A0A022RD67_ERYGU</name>
<feature type="non-terminal residue" evidence="3">
    <location>
        <position position="1"/>
    </location>
</feature>
<feature type="region of interest" description="Disordered" evidence="1">
    <location>
        <begin position="95"/>
        <end position="114"/>
    </location>
</feature>
<reference evidence="3 4" key="1">
    <citation type="journal article" date="2013" name="Proc. Natl. Acad. Sci. U.S.A.">
        <title>Fine-scale variation in meiotic recombination in Mimulus inferred from population shotgun sequencing.</title>
        <authorList>
            <person name="Hellsten U."/>
            <person name="Wright K.M."/>
            <person name="Jenkins J."/>
            <person name="Shu S."/>
            <person name="Yuan Y."/>
            <person name="Wessler S.R."/>
            <person name="Schmutz J."/>
            <person name="Willis J.H."/>
            <person name="Rokhsar D.S."/>
        </authorList>
    </citation>
    <scope>NUCLEOTIDE SEQUENCE [LARGE SCALE GENOMIC DNA]</scope>
    <source>
        <strain evidence="4">cv. DUN x IM62</strain>
    </source>
</reference>
<feature type="compositionally biased region" description="Low complexity" evidence="1">
    <location>
        <begin position="103"/>
        <end position="113"/>
    </location>
</feature>
<proteinExistence type="predicted"/>
<sequence length="150" mass="16906">KKMDYINGHHQRVQRLVKGNKSKKKRDNSLKVVYISSPMKVRTSASRFRSLVQQLTGKDSYVAQYMESDTTRASDFHEIIDYENEAVLVTKEVGKSDENQMMSSTSSSPATSSEYPLLGSTDNLLITSQIEEYFGGILSCNLDVLGSYLY</sequence>
<accession>A0A022RD67</accession>
<evidence type="ECO:0000259" key="2">
    <source>
        <dbReference type="Pfam" id="PF05678"/>
    </source>
</evidence>
<gene>
    <name evidence="3" type="ORF">MIMGU_mgv1a025895mg</name>
</gene>
<feature type="domain" description="VQ" evidence="2">
    <location>
        <begin position="35"/>
        <end position="60"/>
    </location>
</feature>
<dbReference type="InterPro" id="IPR039335">
    <property type="entry name" value="SIB1/2"/>
</dbReference>
<evidence type="ECO:0000256" key="1">
    <source>
        <dbReference type="SAM" id="MobiDB-lite"/>
    </source>
</evidence>
<organism evidence="3 4">
    <name type="scientific">Erythranthe guttata</name>
    <name type="common">Yellow monkey flower</name>
    <name type="synonym">Mimulus guttatus</name>
    <dbReference type="NCBI Taxonomy" id="4155"/>
    <lineage>
        <taxon>Eukaryota</taxon>
        <taxon>Viridiplantae</taxon>
        <taxon>Streptophyta</taxon>
        <taxon>Embryophyta</taxon>
        <taxon>Tracheophyta</taxon>
        <taxon>Spermatophyta</taxon>
        <taxon>Magnoliopsida</taxon>
        <taxon>eudicotyledons</taxon>
        <taxon>Gunneridae</taxon>
        <taxon>Pentapetalae</taxon>
        <taxon>asterids</taxon>
        <taxon>lamiids</taxon>
        <taxon>Lamiales</taxon>
        <taxon>Phrymaceae</taxon>
        <taxon>Erythranthe</taxon>
    </lineage>
</organism>
<protein>
    <recommendedName>
        <fullName evidence="2">VQ domain-containing protein</fullName>
    </recommendedName>
</protein>
<dbReference type="Pfam" id="PF05678">
    <property type="entry name" value="VQ"/>
    <property type="match status" value="1"/>
</dbReference>
<evidence type="ECO:0000313" key="4">
    <source>
        <dbReference type="Proteomes" id="UP000030748"/>
    </source>
</evidence>
<dbReference type="eggNOG" id="ENOG502S9W6">
    <property type="taxonomic scope" value="Eukaryota"/>
</dbReference>
<dbReference type="PANTHER" id="PTHR33624">
    <property type="entry name" value="SIGMA FACTOR BINDING PROTEIN 1, CHLOROPLASTIC"/>
    <property type="match status" value="1"/>
</dbReference>